<dbReference type="NCBIfam" id="NF010013">
    <property type="entry name" value="PRK13487.1"/>
    <property type="match status" value="1"/>
</dbReference>
<sequence length="216" mass="24312">MHSRVEVAIPDMKRCIEGFGHIKRYWDKVQNVYTAKILPGEYYVTIHDESIITVLGSCVSACIRDRVFGVGGMNHFMLPEDSSAGGNQLSMGGKAARYGGFAMEQMINDILKNGGLRKNLEVKIFGGGKVIKNMSTMDIGKRNINFVNEYIKTEGLALLSEDVGDIYPRKVMYFPATGKVKLKKLRNMHNNTIVEREMHYRSKIIEKPVTGDVELF</sequence>
<accession>A0A3B1BCU6</accession>
<dbReference type="InterPro" id="IPR005659">
    <property type="entry name" value="Chemorcpt_Glu_NH3ase_CheD"/>
</dbReference>
<dbReference type="HAMAP" id="MF_01440">
    <property type="entry name" value="CheD"/>
    <property type="match status" value="1"/>
</dbReference>
<dbReference type="SUPFAM" id="SSF64438">
    <property type="entry name" value="CNF1/YfiH-like putative cysteine hydrolases"/>
    <property type="match status" value="1"/>
</dbReference>
<keyword evidence="1" id="KW-0145">Chemotaxis</keyword>
<reference evidence="3" key="1">
    <citation type="submission" date="2018-06" db="EMBL/GenBank/DDBJ databases">
        <authorList>
            <person name="Zhirakovskaya E."/>
        </authorList>
    </citation>
    <scope>NUCLEOTIDE SEQUENCE</scope>
</reference>
<evidence type="ECO:0000313" key="3">
    <source>
        <dbReference type="EMBL" id="VAX13912.1"/>
    </source>
</evidence>
<dbReference type="AlphaFoldDB" id="A0A3B1BCU6"/>
<dbReference type="InterPro" id="IPR038592">
    <property type="entry name" value="CheD-like_sf"/>
</dbReference>
<dbReference type="InterPro" id="IPR011324">
    <property type="entry name" value="Cytotoxic_necrot_fac-like_cat"/>
</dbReference>
<dbReference type="GO" id="GO:0006935">
    <property type="term" value="P:chemotaxis"/>
    <property type="evidence" value="ECO:0007669"/>
    <property type="project" value="UniProtKB-KW"/>
</dbReference>
<organism evidence="3">
    <name type="scientific">hydrothermal vent metagenome</name>
    <dbReference type="NCBI Taxonomy" id="652676"/>
    <lineage>
        <taxon>unclassified sequences</taxon>
        <taxon>metagenomes</taxon>
        <taxon>ecological metagenomes</taxon>
    </lineage>
</organism>
<dbReference type="GO" id="GO:0050568">
    <property type="term" value="F:protein-glutamine glutaminase activity"/>
    <property type="evidence" value="ECO:0007669"/>
    <property type="project" value="InterPro"/>
</dbReference>
<evidence type="ECO:0000256" key="2">
    <source>
        <dbReference type="ARBA" id="ARBA00022801"/>
    </source>
</evidence>
<dbReference type="Pfam" id="PF03975">
    <property type="entry name" value="CheD"/>
    <property type="match status" value="1"/>
</dbReference>
<dbReference type="EMBL" id="UOFZ01000145">
    <property type="protein sequence ID" value="VAX13912.1"/>
    <property type="molecule type" value="Genomic_DNA"/>
</dbReference>
<gene>
    <name evidence="3" type="ORF">MNBD_GAMMA24-388</name>
</gene>
<dbReference type="Gene3D" id="3.30.1330.200">
    <property type="match status" value="1"/>
</dbReference>
<name>A0A3B1BCU6_9ZZZZ</name>
<dbReference type="PANTHER" id="PTHR35147">
    <property type="entry name" value="CHEMORECEPTOR GLUTAMINE DEAMIDASE CHED-RELATED"/>
    <property type="match status" value="1"/>
</dbReference>
<proteinExistence type="inferred from homology"/>
<keyword evidence="2" id="KW-0378">Hydrolase</keyword>
<evidence type="ECO:0000256" key="1">
    <source>
        <dbReference type="ARBA" id="ARBA00022500"/>
    </source>
</evidence>
<protein>
    <submittedName>
        <fullName evidence="3">Chemotaxis protein CheD</fullName>
    </submittedName>
</protein>
<dbReference type="PANTHER" id="PTHR35147:SF2">
    <property type="entry name" value="CHEMORECEPTOR GLUTAMINE DEAMIDASE CHED-RELATED"/>
    <property type="match status" value="1"/>
</dbReference>
<dbReference type="CDD" id="cd16352">
    <property type="entry name" value="CheD"/>
    <property type="match status" value="1"/>
</dbReference>